<gene>
    <name evidence="7" type="ORF">E2R57_20270</name>
</gene>
<keyword evidence="2" id="KW-0964">Secreted</keyword>
<organism evidence="7 8">
    <name type="scientific">Arthrobacter nitrophenolicus</name>
    <dbReference type="NCBI Taxonomy" id="683150"/>
    <lineage>
        <taxon>Bacteria</taxon>
        <taxon>Bacillati</taxon>
        <taxon>Actinomycetota</taxon>
        <taxon>Actinomycetes</taxon>
        <taxon>Micrococcales</taxon>
        <taxon>Micrococcaceae</taxon>
        <taxon>Arthrobacter</taxon>
    </lineage>
</organism>
<dbReference type="GO" id="GO:0004553">
    <property type="term" value="F:hydrolase activity, hydrolyzing O-glycosyl compounds"/>
    <property type="evidence" value="ECO:0007669"/>
    <property type="project" value="InterPro"/>
</dbReference>
<dbReference type="SUPFAM" id="SSF49899">
    <property type="entry name" value="Concanavalin A-like lectins/glucanases"/>
    <property type="match status" value="1"/>
</dbReference>
<evidence type="ECO:0000256" key="4">
    <source>
        <dbReference type="SAM" id="MobiDB-lite"/>
    </source>
</evidence>
<feature type="compositionally biased region" description="Pro residues" evidence="4">
    <location>
        <begin position="427"/>
        <end position="445"/>
    </location>
</feature>
<comment type="subcellular location">
    <subcellularLocation>
        <location evidence="1">Secreted</location>
    </subcellularLocation>
</comment>
<feature type="chain" id="PRO_5020349046" evidence="5">
    <location>
        <begin position="31"/>
        <end position="753"/>
    </location>
</feature>
<reference evidence="7 8" key="1">
    <citation type="submission" date="2019-03" db="EMBL/GenBank/DDBJ databases">
        <title>Genome Sequencing and Assembly of Various Microbes Isolated from Partially Reclaimed Soil and Acid Mine Drainage (AMD) Site.</title>
        <authorList>
            <person name="Steinbock B."/>
            <person name="Bechtold R."/>
            <person name="Sevigny J.L."/>
            <person name="Thomas D."/>
            <person name="Cuthill L.R."/>
            <person name="Aveiro Johannsen E.J."/>
            <person name="Thomas K."/>
            <person name="Ghosh A."/>
        </authorList>
    </citation>
    <scope>NUCLEOTIDE SEQUENCE [LARGE SCALE GENOMIC DNA]</scope>
    <source>
        <strain evidence="7 8">S-A1</strain>
    </source>
</reference>
<feature type="domain" description="GH16" evidence="6">
    <location>
        <begin position="190"/>
        <end position="427"/>
    </location>
</feature>
<evidence type="ECO:0000256" key="3">
    <source>
        <dbReference type="ARBA" id="ARBA00022729"/>
    </source>
</evidence>
<feature type="signal peptide" evidence="5">
    <location>
        <begin position="1"/>
        <end position="30"/>
    </location>
</feature>
<dbReference type="InterPro" id="IPR055372">
    <property type="entry name" value="CBM96"/>
</dbReference>
<feature type="compositionally biased region" description="Polar residues" evidence="4">
    <location>
        <begin position="462"/>
        <end position="474"/>
    </location>
</feature>
<evidence type="ECO:0000256" key="1">
    <source>
        <dbReference type="ARBA" id="ARBA00004613"/>
    </source>
</evidence>
<dbReference type="RefSeq" id="WP_133352159.1">
    <property type="nucleotide sequence ID" value="NZ_SMZQ01000016.1"/>
</dbReference>
<dbReference type="OrthoDB" id="9809583at2"/>
<dbReference type="GO" id="GO:0005975">
    <property type="term" value="P:carbohydrate metabolic process"/>
    <property type="evidence" value="ECO:0007669"/>
    <property type="project" value="InterPro"/>
</dbReference>
<dbReference type="GO" id="GO:0005576">
    <property type="term" value="C:extracellular region"/>
    <property type="evidence" value="ECO:0007669"/>
    <property type="project" value="UniProtKB-SubCell"/>
</dbReference>
<dbReference type="InterPro" id="IPR029052">
    <property type="entry name" value="Metallo-depent_PP-like"/>
</dbReference>
<dbReference type="Gene3D" id="2.60.120.200">
    <property type="match status" value="1"/>
</dbReference>
<comment type="caution">
    <text evidence="7">The sequence shown here is derived from an EMBL/GenBank/DDBJ whole genome shotgun (WGS) entry which is preliminary data.</text>
</comment>
<dbReference type="CDD" id="cd08023">
    <property type="entry name" value="GH16_laminarinase_like"/>
    <property type="match status" value="1"/>
</dbReference>
<protein>
    <submittedName>
        <fullName evidence="7">DNRLRE domain-containing protein</fullName>
    </submittedName>
</protein>
<name>A0A4R5XMF7_9MICC</name>
<dbReference type="NCBIfam" id="NF033679">
    <property type="entry name" value="DNRLRE_dom"/>
    <property type="match status" value="1"/>
</dbReference>
<evidence type="ECO:0000259" key="6">
    <source>
        <dbReference type="PROSITE" id="PS51762"/>
    </source>
</evidence>
<dbReference type="PANTHER" id="PTHR45867">
    <property type="entry name" value="PURPLE ACID PHOSPHATASE"/>
    <property type="match status" value="1"/>
</dbReference>
<dbReference type="PANTHER" id="PTHR45867:SF3">
    <property type="entry name" value="ACID PHOSPHATASE TYPE 7"/>
    <property type="match status" value="1"/>
</dbReference>
<dbReference type="PROSITE" id="PS51762">
    <property type="entry name" value="GH16_2"/>
    <property type="match status" value="1"/>
</dbReference>
<dbReference type="InterPro" id="IPR013320">
    <property type="entry name" value="ConA-like_dom_sf"/>
</dbReference>
<dbReference type="InterPro" id="IPR000757">
    <property type="entry name" value="Beta-glucanase-like"/>
</dbReference>
<evidence type="ECO:0000256" key="5">
    <source>
        <dbReference type="SAM" id="SignalP"/>
    </source>
</evidence>
<evidence type="ECO:0000256" key="2">
    <source>
        <dbReference type="ARBA" id="ARBA00022525"/>
    </source>
</evidence>
<dbReference type="Pfam" id="PF00722">
    <property type="entry name" value="Glyco_hydro_16"/>
    <property type="match status" value="1"/>
</dbReference>
<dbReference type="Gene3D" id="3.60.21.10">
    <property type="match status" value="1"/>
</dbReference>
<sequence>MSLKAKLAAVLGAAVLAVGGVSAVSPNAAAADQATYGPAADTYVQFDKRASNFGASVRWSTEGRADIWRNALVRFTVPPVPADRRVVSAKFSAVALASATSTEFVDVYATSGAWTETAVTWDTAPARGAWLGKQGGFTDGQRVEWDVTGAVPAGGGDVNLKIESTAKKWLGFKSREVDDPGLRPQLTVVTEPVTAPTPTPAPTATQTQPPAAKSAAETFGWGSPVAGDEFNYTGAPDPAKWNVYDSAGHAGKGVRSPAQARVDGSKLVITGTPEGTTAGMGAKFDNRKYGRWEVRAAGSGDNEYHMVSILWPDSENWPCDGEVDYAETTGEWNVIKFFQHYSCANSQASASKNLDVTQFHNYAVEWTDKGIIGFVDGVEWFRNGNVSHLPPGPMHQTLQLDWFPDATADGAGEMRVDWVRVYNAPAPTPSPAPTSPAPTPTPTTPPTGDSFDFAAAGDMNPSGVTDPNSPSGKNAASIRAALGTAELDNFIGIGDFQYSIGTCGTGNDSYANYDRNWGSFKDKTFWTAGPNHDVEPGRNDDLDRYMDGQCVSTSKSATSTDPTRQGPNAGAFQDALEWYSIDKGNWHILFAPTALFRYDATRANAMTAQLDADLARAKAAGKHLAVVYHDPYFTSNTSSHTRFSQAKPWIDVFWKHRVRVLLSGSQHNYERSCPVDNADQCVPDGMQQFQVSTGGISLRAFTSSPPYIQHRFSNTWGHLRMSLKADGSYSWKYVPVAVSAGTAGADSGNRPAP</sequence>
<dbReference type="Proteomes" id="UP000294621">
    <property type="component" value="Unassembled WGS sequence"/>
</dbReference>
<proteinExistence type="predicted"/>
<keyword evidence="3 5" id="KW-0732">Signal</keyword>
<feature type="region of interest" description="Disordered" evidence="4">
    <location>
        <begin position="427"/>
        <end position="475"/>
    </location>
</feature>
<evidence type="ECO:0000313" key="8">
    <source>
        <dbReference type="Proteomes" id="UP000294621"/>
    </source>
</evidence>
<dbReference type="AlphaFoldDB" id="A0A4R5XMF7"/>
<evidence type="ECO:0000313" key="7">
    <source>
        <dbReference type="EMBL" id="TDL32142.1"/>
    </source>
</evidence>
<dbReference type="SUPFAM" id="SSF56300">
    <property type="entry name" value="Metallo-dependent phosphatases"/>
    <property type="match status" value="1"/>
</dbReference>
<accession>A0A4R5XMF7</accession>
<dbReference type="Pfam" id="PF24517">
    <property type="entry name" value="CBM96"/>
    <property type="match status" value="1"/>
</dbReference>
<dbReference type="EMBL" id="SMZQ01000016">
    <property type="protein sequence ID" value="TDL32142.1"/>
    <property type="molecule type" value="Genomic_DNA"/>
</dbReference>